<gene>
    <name evidence="2" type="ordered locus">PB2503_05957</name>
</gene>
<sequence>MEDLYGKFLEAREELAQRIEDYKERYGPFLFIGLLVLSAIFGWD</sequence>
<evidence type="ECO:0000313" key="2">
    <source>
        <dbReference type="EMBL" id="ADM09262.1"/>
    </source>
</evidence>
<protein>
    <submittedName>
        <fullName evidence="2">Uncharacterized protein</fullName>
    </submittedName>
</protein>
<evidence type="ECO:0000313" key="3">
    <source>
        <dbReference type="Proteomes" id="UP000001302"/>
    </source>
</evidence>
<keyword evidence="3" id="KW-1185">Reference proteome</keyword>
<keyword evidence="1" id="KW-0472">Membrane</keyword>
<name>E0TH22_PARBH</name>
<dbReference type="HOGENOM" id="CLU_3219623_0_0_5"/>
<proteinExistence type="predicted"/>
<keyword evidence="1" id="KW-0812">Transmembrane</keyword>
<reference evidence="3" key="1">
    <citation type="submission" date="2010-08" db="EMBL/GenBank/DDBJ databases">
        <title>Genome sequence of Parvularcula bermudensis HTCC2503.</title>
        <authorList>
            <person name="Kang D.-M."/>
            <person name="Oh H.-M."/>
            <person name="Cho J.-C."/>
        </authorList>
    </citation>
    <scope>NUCLEOTIDE SEQUENCE [LARGE SCALE GENOMIC DNA]</scope>
    <source>
        <strain evidence="3">ATCC BAA-594 / HTCC2503 / KCTC 12087</strain>
    </source>
</reference>
<feature type="transmembrane region" description="Helical" evidence="1">
    <location>
        <begin position="26"/>
        <end position="43"/>
    </location>
</feature>
<keyword evidence="1" id="KW-1133">Transmembrane helix</keyword>
<dbReference type="KEGG" id="pbr:PB2503_05957"/>
<dbReference type="RefSeq" id="WP_013300236.1">
    <property type="nucleotide sequence ID" value="NC_014414.1"/>
</dbReference>
<organism evidence="2 3">
    <name type="scientific">Parvularcula bermudensis (strain ATCC BAA-594 / HTCC2503 / KCTC 12087)</name>
    <dbReference type="NCBI Taxonomy" id="314260"/>
    <lineage>
        <taxon>Bacteria</taxon>
        <taxon>Pseudomonadati</taxon>
        <taxon>Pseudomonadota</taxon>
        <taxon>Alphaproteobacteria</taxon>
        <taxon>Parvularculales</taxon>
        <taxon>Parvularculaceae</taxon>
        <taxon>Parvularcula</taxon>
    </lineage>
</organism>
<evidence type="ECO:0000256" key="1">
    <source>
        <dbReference type="SAM" id="Phobius"/>
    </source>
</evidence>
<dbReference type="AlphaFoldDB" id="E0TH22"/>
<dbReference type="Proteomes" id="UP000001302">
    <property type="component" value="Chromosome"/>
</dbReference>
<dbReference type="STRING" id="314260.PB2503_05957"/>
<accession>E0TH22</accession>
<reference evidence="2 3" key="2">
    <citation type="journal article" date="2011" name="J. Bacteriol.">
        <title>Complete genome sequence of strain HTCC2503T of Parvularcula bermudensis, the type species of the order "Parvularculales" in the class Alphaproteobacteria.</title>
        <authorList>
            <person name="Oh H.M."/>
            <person name="Kang I."/>
            <person name="Vergin K.L."/>
            <person name="Kang D."/>
            <person name="Rhee K.H."/>
            <person name="Giovannoni S.J."/>
            <person name="Cho J.C."/>
        </authorList>
    </citation>
    <scope>NUCLEOTIDE SEQUENCE [LARGE SCALE GENOMIC DNA]</scope>
    <source>
        <strain evidence="3">ATCC BAA-594 / HTCC2503 / KCTC 12087</strain>
    </source>
</reference>
<dbReference type="EMBL" id="CP002156">
    <property type="protein sequence ID" value="ADM09262.1"/>
    <property type="molecule type" value="Genomic_DNA"/>
</dbReference>